<organism evidence="2 3">
    <name type="scientific">Flexivirga alba</name>
    <dbReference type="NCBI Taxonomy" id="702742"/>
    <lineage>
        <taxon>Bacteria</taxon>
        <taxon>Bacillati</taxon>
        <taxon>Actinomycetota</taxon>
        <taxon>Actinomycetes</taxon>
        <taxon>Micrococcales</taxon>
        <taxon>Dermacoccaceae</taxon>
        <taxon>Flexivirga</taxon>
    </lineage>
</organism>
<gene>
    <name evidence="2" type="ORF">ACFQDH_08875</name>
</gene>
<dbReference type="Proteomes" id="UP001596298">
    <property type="component" value="Unassembled WGS sequence"/>
</dbReference>
<protein>
    <recommendedName>
        <fullName evidence="4">Lipoprotein with Yx(FWY)xxD motif</fullName>
    </recommendedName>
</protein>
<dbReference type="Pfam" id="PF03640">
    <property type="entry name" value="Lipoprotein_15"/>
    <property type="match status" value="1"/>
</dbReference>
<name>A0ABW2AFN8_9MICO</name>
<dbReference type="PANTHER" id="PTHR39335:SF1">
    <property type="entry name" value="BLL4220 PROTEIN"/>
    <property type="match status" value="1"/>
</dbReference>
<evidence type="ECO:0000256" key="1">
    <source>
        <dbReference type="SAM" id="MobiDB-lite"/>
    </source>
</evidence>
<sequence length="171" mass="16451">MSTFGISKVGLGAAGVGALVALLSACGGGSSSAGSAPGATQSKAVATASAGALKTRSISIGTVLVDPSGRTVYELVGDTAGKPTCTGQCLAIWPAVTKNGSQVIVNGHPAFTYARDTAAGQAKGQNVTDQWGRWLALDASGNPIGASASATPSSSASSSKAKAPNPGGAAF</sequence>
<evidence type="ECO:0008006" key="4">
    <source>
        <dbReference type="Google" id="ProtNLM"/>
    </source>
</evidence>
<feature type="region of interest" description="Disordered" evidence="1">
    <location>
        <begin position="145"/>
        <end position="171"/>
    </location>
</feature>
<accession>A0ABW2AFN8</accession>
<comment type="caution">
    <text evidence="2">The sequence shown here is derived from an EMBL/GenBank/DDBJ whole genome shotgun (WGS) entry which is preliminary data.</text>
</comment>
<evidence type="ECO:0000313" key="3">
    <source>
        <dbReference type="Proteomes" id="UP001596298"/>
    </source>
</evidence>
<dbReference type="PANTHER" id="PTHR39335">
    <property type="entry name" value="BLL4220 PROTEIN"/>
    <property type="match status" value="1"/>
</dbReference>
<feature type="compositionally biased region" description="Low complexity" evidence="1">
    <location>
        <begin position="146"/>
        <end position="164"/>
    </location>
</feature>
<dbReference type="InterPro" id="IPR005297">
    <property type="entry name" value="Lipoprotein_repeat"/>
</dbReference>
<keyword evidence="3" id="KW-1185">Reference proteome</keyword>
<reference evidence="3" key="1">
    <citation type="journal article" date="2019" name="Int. J. Syst. Evol. Microbiol.">
        <title>The Global Catalogue of Microorganisms (GCM) 10K type strain sequencing project: providing services to taxonomists for standard genome sequencing and annotation.</title>
        <authorList>
            <consortium name="The Broad Institute Genomics Platform"/>
            <consortium name="The Broad Institute Genome Sequencing Center for Infectious Disease"/>
            <person name="Wu L."/>
            <person name="Ma J."/>
        </authorList>
    </citation>
    <scope>NUCLEOTIDE SEQUENCE [LARGE SCALE GENOMIC DNA]</scope>
    <source>
        <strain evidence="3">CCUG 58127</strain>
    </source>
</reference>
<dbReference type="RefSeq" id="WP_382400452.1">
    <property type="nucleotide sequence ID" value="NZ_JBHSWH010000001.1"/>
</dbReference>
<evidence type="ECO:0000313" key="2">
    <source>
        <dbReference type="EMBL" id="MFC6705374.1"/>
    </source>
</evidence>
<proteinExistence type="predicted"/>
<dbReference type="EMBL" id="JBHSWH010000001">
    <property type="protein sequence ID" value="MFC6705374.1"/>
    <property type="molecule type" value="Genomic_DNA"/>
</dbReference>